<dbReference type="Pfam" id="PF01221">
    <property type="entry name" value="Dynein_light"/>
    <property type="match status" value="1"/>
</dbReference>
<evidence type="ECO:0000313" key="11">
    <source>
        <dbReference type="EMBL" id="CAD7235814.1"/>
    </source>
</evidence>
<dbReference type="InterPro" id="IPR037177">
    <property type="entry name" value="DLC_sf"/>
</dbReference>
<evidence type="ECO:0000256" key="9">
    <source>
        <dbReference type="ARBA" id="ARBA00023242"/>
    </source>
</evidence>
<dbReference type="SMART" id="SM01375">
    <property type="entry name" value="Dynein_light"/>
    <property type="match status" value="1"/>
</dbReference>
<dbReference type="AlphaFoldDB" id="A0A7R8ZSZ1"/>
<dbReference type="GO" id="GO:0005868">
    <property type="term" value="C:cytoplasmic dynein complex"/>
    <property type="evidence" value="ECO:0007669"/>
    <property type="project" value="TreeGrafter"/>
</dbReference>
<proteinExistence type="inferred from homology"/>
<dbReference type="GO" id="GO:0045505">
    <property type="term" value="F:dynein intermediate chain binding"/>
    <property type="evidence" value="ECO:0007669"/>
    <property type="project" value="TreeGrafter"/>
</dbReference>
<dbReference type="Gene3D" id="3.30.740.10">
    <property type="entry name" value="Protein Inhibitor Of Neuronal Nitric Oxide Synthase"/>
    <property type="match status" value="1"/>
</dbReference>
<keyword evidence="6" id="KW-0509">mRNA transport</keyword>
<protein>
    <recommendedName>
        <fullName evidence="10">Dynein light chain</fullName>
    </recommendedName>
</protein>
<evidence type="ECO:0000256" key="5">
    <source>
        <dbReference type="ARBA" id="ARBA00022701"/>
    </source>
</evidence>
<evidence type="ECO:0000256" key="1">
    <source>
        <dbReference type="ARBA" id="ARBA00004123"/>
    </source>
</evidence>
<dbReference type="PANTHER" id="PTHR11886:SF35">
    <property type="entry name" value="DYNEIN LIGHT CHAIN"/>
    <property type="match status" value="1"/>
</dbReference>
<dbReference type="GO" id="GO:0005874">
    <property type="term" value="C:microtubule"/>
    <property type="evidence" value="ECO:0007669"/>
    <property type="project" value="UniProtKB-KW"/>
</dbReference>
<keyword evidence="9" id="KW-0539">Nucleus</keyword>
<accession>A0A7R8ZSZ1</accession>
<dbReference type="InterPro" id="IPR001372">
    <property type="entry name" value="Dynein_light_chain_typ-1/2"/>
</dbReference>
<evidence type="ECO:0000256" key="4">
    <source>
        <dbReference type="ARBA" id="ARBA00022490"/>
    </source>
</evidence>
<keyword evidence="10" id="KW-0243">Dynein</keyword>
<keyword evidence="10" id="KW-0505">Motor protein</keyword>
<dbReference type="PANTHER" id="PTHR11886">
    <property type="entry name" value="DYNEIN LIGHT CHAIN"/>
    <property type="match status" value="1"/>
</dbReference>
<keyword evidence="5 10" id="KW-0493">Microtubule</keyword>
<evidence type="ECO:0000256" key="2">
    <source>
        <dbReference type="ARBA" id="ARBA00004245"/>
    </source>
</evidence>
<dbReference type="GO" id="GO:0007017">
    <property type="term" value="P:microtubule-based process"/>
    <property type="evidence" value="ECO:0007669"/>
    <property type="project" value="InterPro"/>
</dbReference>
<dbReference type="FunFam" id="3.30.740.10:FF:000005">
    <property type="entry name" value="Dynein light chain"/>
    <property type="match status" value="1"/>
</dbReference>
<sequence length="90" mass="10252">MENSRVVIQLAKMPGDMQVAAVNTASFAFANYRENKDIAKHIGKEFDRMYGTRWHCIVGPSFSAHVWHDKNCYIKFSVGQDTVVLIKFGK</sequence>
<name>A0A7R8ZSZ1_9CRUS</name>
<dbReference type="GO" id="GO:0051028">
    <property type="term" value="P:mRNA transport"/>
    <property type="evidence" value="ECO:0007669"/>
    <property type="project" value="UniProtKB-KW"/>
</dbReference>
<reference evidence="11" key="1">
    <citation type="submission" date="2020-11" db="EMBL/GenBank/DDBJ databases">
        <authorList>
            <person name="Tran Van P."/>
        </authorList>
    </citation>
    <scope>NUCLEOTIDE SEQUENCE</scope>
</reference>
<organism evidence="11">
    <name type="scientific">Cyprideis torosa</name>
    <dbReference type="NCBI Taxonomy" id="163714"/>
    <lineage>
        <taxon>Eukaryota</taxon>
        <taxon>Metazoa</taxon>
        <taxon>Ecdysozoa</taxon>
        <taxon>Arthropoda</taxon>
        <taxon>Crustacea</taxon>
        <taxon>Oligostraca</taxon>
        <taxon>Ostracoda</taxon>
        <taxon>Podocopa</taxon>
        <taxon>Podocopida</taxon>
        <taxon>Cytherocopina</taxon>
        <taxon>Cytheroidea</taxon>
        <taxon>Cytherideidae</taxon>
        <taxon>Cyprideis</taxon>
    </lineage>
</organism>
<evidence type="ECO:0000256" key="8">
    <source>
        <dbReference type="ARBA" id="ARBA00023212"/>
    </source>
</evidence>
<evidence type="ECO:0000256" key="7">
    <source>
        <dbReference type="ARBA" id="ARBA00022927"/>
    </source>
</evidence>
<dbReference type="GO" id="GO:0005634">
    <property type="term" value="C:nucleus"/>
    <property type="evidence" value="ECO:0007669"/>
    <property type="project" value="UniProtKB-SubCell"/>
</dbReference>
<keyword evidence="7" id="KW-0653">Protein transport</keyword>
<dbReference type="GO" id="GO:0015031">
    <property type="term" value="P:protein transport"/>
    <property type="evidence" value="ECO:0007669"/>
    <property type="project" value="UniProtKB-KW"/>
</dbReference>
<dbReference type="OrthoDB" id="10033309at2759"/>
<keyword evidence="4 10" id="KW-0963">Cytoplasm</keyword>
<keyword evidence="3" id="KW-0813">Transport</keyword>
<gene>
    <name evidence="11" type="ORF">CTOB1V02_LOCUS13629</name>
</gene>
<evidence type="ECO:0000256" key="3">
    <source>
        <dbReference type="ARBA" id="ARBA00022448"/>
    </source>
</evidence>
<evidence type="ECO:0000256" key="6">
    <source>
        <dbReference type="ARBA" id="ARBA00022816"/>
    </source>
</evidence>
<dbReference type="SUPFAM" id="SSF54648">
    <property type="entry name" value="DLC"/>
    <property type="match status" value="1"/>
</dbReference>
<comment type="subcellular location">
    <subcellularLocation>
        <location evidence="2 10">Cytoplasm</location>
        <location evidence="2 10">Cytoskeleton</location>
    </subcellularLocation>
    <subcellularLocation>
        <location evidence="1">Nucleus</location>
    </subcellularLocation>
</comment>
<evidence type="ECO:0000256" key="10">
    <source>
        <dbReference type="RuleBase" id="RU365010"/>
    </source>
</evidence>
<comment type="similarity">
    <text evidence="10">Belongs to the dynein light chain family.</text>
</comment>
<dbReference type="EMBL" id="OB674759">
    <property type="protein sequence ID" value="CAD7235814.1"/>
    <property type="molecule type" value="Genomic_DNA"/>
</dbReference>
<keyword evidence="8 10" id="KW-0206">Cytoskeleton</keyword>